<feature type="compositionally biased region" description="Basic and acidic residues" evidence="8">
    <location>
        <begin position="19"/>
        <end position="43"/>
    </location>
</feature>
<evidence type="ECO:0000259" key="10">
    <source>
        <dbReference type="PROSITE" id="PS51779"/>
    </source>
</evidence>
<dbReference type="Gene3D" id="3.10.20.310">
    <property type="entry name" value="membrane protein fhac"/>
    <property type="match status" value="1"/>
</dbReference>
<dbReference type="PROSITE" id="PS51779">
    <property type="entry name" value="POTRA"/>
    <property type="match status" value="1"/>
</dbReference>
<evidence type="ECO:0000313" key="12">
    <source>
        <dbReference type="Proteomes" id="UP000315389"/>
    </source>
</evidence>
<evidence type="ECO:0000256" key="4">
    <source>
        <dbReference type="ARBA" id="ARBA00022692"/>
    </source>
</evidence>
<dbReference type="GO" id="GO:0051301">
    <property type="term" value="P:cell division"/>
    <property type="evidence" value="ECO:0007669"/>
    <property type="project" value="UniProtKB-KW"/>
</dbReference>
<evidence type="ECO:0000256" key="8">
    <source>
        <dbReference type="SAM" id="MobiDB-lite"/>
    </source>
</evidence>
<evidence type="ECO:0000256" key="9">
    <source>
        <dbReference type="SAM" id="Phobius"/>
    </source>
</evidence>
<protein>
    <submittedName>
        <fullName evidence="11">Cell division protein FtsQ</fullName>
    </submittedName>
</protein>
<comment type="caution">
    <text evidence="11">The sequence shown here is derived from an EMBL/GenBank/DDBJ whole genome shotgun (WGS) entry which is preliminary data.</text>
</comment>
<keyword evidence="4 9" id="KW-0812">Transmembrane</keyword>
<dbReference type="InterPro" id="IPR034746">
    <property type="entry name" value="POTRA"/>
</dbReference>
<reference evidence="11 12" key="1">
    <citation type="submission" date="2019-06" db="EMBL/GenBank/DDBJ databases">
        <title>Sequencing the genomes of 1000 actinobacteria strains.</title>
        <authorList>
            <person name="Klenk H.-P."/>
        </authorList>
    </citation>
    <scope>NUCLEOTIDE SEQUENCE [LARGE SCALE GENOMIC DNA]</scope>
    <source>
        <strain evidence="11 12">DSM 4813</strain>
    </source>
</reference>
<comment type="subcellular location">
    <subcellularLocation>
        <location evidence="1">Membrane</location>
    </subcellularLocation>
</comment>
<feature type="compositionally biased region" description="Polar residues" evidence="8">
    <location>
        <begin position="45"/>
        <end position="57"/>
    </location>
</feature>
<keyword evidence="2" id="KW-1003">Cell membrane</keyword>
<feature type="domain" description="POTRA" evidence="10">
    <location>
        <begin position="144"/>
        <end position="213"/>
    </location>
</feature>
<proteinExistence type="predicted"/>
<dbReference type="InterPro" id="IPR013685">
    <property type="entry name" value="POTRA_FtsQ_type"/>
</dbReference>
<evidence type="ECO:0000256" key="5">
    <source>
        <dbReference type="ARBA" id="ARBA00022989"/>
    </source>
</evidence>
<keyword evidence="12" id="KW-1185">Reference proteome</keyword>
<name>A0A542ZW83_RARFA</name>
<dbReference type="EMBL" id="VFOS01000001">
    <property type="protein sequence ID" value="TQL64615.1"/>
    <property type="molecule type" value="Genomic_DNA"/>
</dbReference>
<dbReference type="InterPro" id="IPR005548">
    <property type="entry name" value="Cell_div_FtsQ/DivIB_C"/>
</dbReference>
<keyword evidence="3 11" id="KW-0132">Cell division</keyword>
<dbReference type="Proteomes" id="UP000315389">
    <property type="component" value="Unassembled WGS sequence"/>
</dbReference>
<dbReference type="OrthoDB" id="4793367at2"/>
<dbReference type="PANTHER" id="PTHR37820">
    <property type="entry name" value="CELL DIVISION PROTEIN DIVIB"/>
    <property type="match status" value="1"/>
</dbReference>
<keyword evidence="6 9" id="KW-0472">Membrane</keyword>
<feature type="transmembrane region" description="Helical" evidence="9">
    <location>
        <begin position="119"/>
        <end position="142"/>
    </location>
</feature>
<evidence type="ECO:0000313" key="11">
    <source>
        <dbReference type="EMBL" id="TQL64615.1"/>
    </source>
</evidence>
<dbReference type="AlphaFoldDB" id="A0A542ZW83"/>
<keyword evidence="5 9" id="KW-1133">Transmembrane helix</keyword>
<dbReference type="RefSeq" id="WP_142119675.1">
    <property type="nucleotide sequence ID" value="NZ_BAAASV010000001.1"/>
</dbReference>
<evidence type="ECO:0000256" key="7">
    <source>
        <dbReference type="ARBA" id="ARBA00023306"/>
    </source>
</evidence>
<feature type="region of interest" description="Disordered" evidence="8">
    <location>
        <begin position="1"/>
        <end position="78"/>
    </location>
</feature>
<evidence type="ECO:0000256" key="6">
    <source>
        <dbReference type="ARBA" id="ARBA00023136"/>
    </source>
</evidence>
<evidence type="ECO:0000256" key="3">
    <source>
        <dbReference type="ARBA" id="ARBA00022618"/>
    </source>
</evidence>
<sequence>MSDGGSSSTAGATAAQGDAARKPTSRDDAARATRARAGTEPRTESSTATSHPGTSQRHLPAVPPPPESSDGAMEQKSGVLGPLTGAQARAKSRSVVSTGLQARLAEKRSIERARRMRRWSWIGGSVALFAVVMWVIFFSPLLALDANRVTIEGASQTVDESAVAELVDSQIGTPLPRLNTTALRNEIKNVRGVRDVTLRRQWPSGLAVIIDARQPVAAVADGSASGSYVLLDSEAVQVGRAKKVPKDLPVIDIPLGQDNSDVLESVLVVLEAIPEDLSTQLKSVSASTKDDILLTLKGDTEVNWGDSSNNKLKAAVLEVLLADEANAQVKKFDVSAPTAPITS</sequence>
<feature type="compositionally biased region" description="Low complexity" evidence="8">
    <location>
        <begin position="1"/>
        <end position="18"/>
    </location>
</feature>
<accession>A0A542ZW83</accession>
<dbReference type="Pfam" id="PF03799">
    <property type="entry name" value="FtsQ_DivIB_C"/>
    <property type="match status" value="1"/>
</dbReference>
<dbReference type="GO" id="GO:0005886">
    <property type="term" value="C:plasma membrane"/>
    <property type="evidence" value="ECO:0007669"/>
    <property type="project" value="TreeGrafter"/>
</dbReference>
<evidence type="ECO:0000256" key="2">
    <source>
        <dbReference type="ARBA" id="ARBA00022475"/>
    </source>
</evidence>
<organism evidence="11 12">
    <name type="scientific">Rarobacter faecitabidus</name>
    <dbReference type="NCBI Taxonomy" id="13243"/>
    <lineage>
        <taxon>Bacteria</taxon>
        <taxon>Bacillati</taxon>
        <taxon>Actinomycetota</taxon>
        <taxon>Actinomycetes</taxon>
        <taxon>Micrococcales</taxon>
        <taxon>Rarobacteraceae</taxon>
        <taxon>Rarobacter</taxon>
    </lineage>
</organism>
<dbReference type="Pfam" id="PF08478">
    <property type="entry name" value="POTRA_1"/>
    <property type="match status" value="1"/>
</dbReference>
<evidence type="ECO:0000256" key="1">
    <source>
        <dbReference type="ARBA" id="ARBA00004370"/>
    </source>
</evidence>
<gene>
    <name evidence="11" type="ORF">FB461_1124</name>
</gene>
<dbReference type="PANTHER" id="PTHR37820:SF1">
    <property type="entry name" value="CELL DIVISION PROTEIN FTSQ"/>
    <property type="match status" value="1"/>
</dbReference>
<dbReference type="InterPro" id="IPR050487">
    <property type="entry name" value="FtsQ_DivIB"/>
</dbReference>
<keyword evidence="7" id="KW-0131">Cell cycle</keyword>